<comment type="similarity">
    <text evidence="1">Belongs to the short-chain dehydrogenases/reductases (SDR) family.</text>
</comment>
<protein>
    <submittedName>
        <fullName evidence="2">2-dehydro-3-deoxy-D-gluconate 5-dehydrogenase KduD</fullName>
    </submittedName>
</protein>
<dbReference type="InterPro" id="IPR020904">
    <property type="entry name" value="Sc_DH/Rdtase_CS"/>
</dbReference>
<accession>A0ABN2QBK0</accession>
<dbReference type="PANTHER" id="PTHR42760">
    <property type="entry name" value="SHORT-CHAIN DEHYDROGENASES/REDUCTASES FAMILY MEMBER"/>
    <property type="match status" value="1"/>
</dbReference>
<dbReference type="Gene3D" id="3.40.50.720">
    <property type="entry name" value="NAD(P)-binding Rossmann-like Domain"/>
    <property type="match status" value="1"/>
</dbReference>
<dbReference type="InterPro" id="IPR002347">
    <property type="entry name" value="SDR_fam"/>
</dbReference>
<dbReference type="PROSITE" id="PS00061">
    <property type="entry name" value="ADH_SHORT"/>
    <property type="match status" value="1"/>
</dbReference>
<proteinExistence type="inferred from homology"/>
<evidence type="ECO:0000313" key="2">
    <source>
        <dbReference type="EMBL" id="GAA1949009.1"/>
    </source>
</evidence>
<keyword evidence="3" id="KW-1185">Reference proteome</keyword>
<dbReference type="PRINTS" id="PR00081">
    <property type="entry name" value="GDHRDH"/>
</dbReference>
<evidence type="ECO:0000313" key="3">
    <source>
        <dbReference type="Proteomes" id="UP001500571"/>
    </source>
</evidence>
<dbReference type="PRINTS" id="PR00080">
    <property type="entry name" value="SDRFAMILY"/>
</dbReference>
<name>A0ABN2QBK0_9ACTN</name>
<dbReference type="EMBL" id="BAAAPB010000001">
    <property type="protein sequence ID" value="GAA1949009.1"/>
    <property type="molecule type" value="Genomic_DNA"/>
</dbReference>
<comment type="caution">
    <text evidence="2">The sequence shown here is derived from an EMBL/GenBank/DDBJ whole genome shotgun (WGS) entry which is preliminary data.</text>
</comment>
<dbReference type="Pfam" id="PF13561">
    <property type="entry name" value="adh_short_C2"/>
    <property type="match status" value="1"/>
</dbReference>
<gene>
    <name evidence="2" type="primary">kduD</name>
    <name evidence="2" type="ORF">GCM10009798_05280</name>
</gene>
<sequence length="263" mass="27394">MSDSPVSESPVLVDPDAPPLLGRRAVVTGASRGIGRAIAVGLARNGADVIAVARSADGLAETAALAIGPGSLTPYPADLSRPESIDGLVVHALGRFGGLDILVNNAASTHWSLIEDTELGTYQEVMQLDLQSCWLLCRAASAALSEGASVINVASMLGTIGSRHETAYVAAKHALVGVTRALALEWGRRGIRVNALAPGYVETAMTSPGLKEEAYAAWVLRNTPMHRWAQPEEMVGPTVFLASSAASFMTGQVLVVDGGWTAR</sequence>
<organism evidence="2 3">
    <name type="scientific">Nocardioides panacihumi</name>
    <dbReference type="NCBI Taxonomy" id="400774"/>
    <lineage>
        <taxon>Bacteria</taxon>
        <taxon>Bacillati</taxon>
        <taxon>Actinomycetota</taxon>
        <taxon>Actinomycetes</taxon>
        <taxon>Propionibacteriales</taxon>
        <taxon>Nocardioidaceae</taxon>
        <taxon>Nocardioides</taxon>
    </lineage>
</organism>
<evidence type="ECO:0000256" key="1">
    <source>
        <dbReference type="ARBA" id="ARBA00006484"/>
    </source>
</evidence>
<dbReference type="PANTHER" id="PTHR42760:SF40">
    <property type="entry name" value="3-OXOACYL-[ACYL-CARRIER-PROTEIN] REDUCTASE, CHLOROPLASTIC"/>
    <property type="match status" value="1"/>
</dbReference>
<reference evidence="2 3" key="1">
    <citation type="journal article" date="2019" name="Int. J. Syst. Evol. Microbiol.">
        <title>The Global Catalogue of Microorganisms (GCM) 10K type strain sequencing project: providing services to taxonomists for standard genome sequencing and annotation.</title>
        <authorList>
            <consortium name="The Broad Institute Genomics Platform"/>
            <consortium name="The Broad Institute Genome Sequencing Center for Infectious Disease"/>
            <person name="Wu L."/>
            <person name="Ma J."/>
        </authorList>
    </citation>
    <scope>NUCLEOTIDE SEQUENCE [LARGE SCALE GENOMIC DNA]</scope>
    <source>
        <strain evidence="2 3">JCM 15309</strain>
    </source>
</reference>
<dbReference type="SUPFAM" id="SSF51735">
    <property type="entry name" value="NAD(P)-binding Rossmann-fold domains"/>
    <property type="match status" value="1"/>
</dbReference>
<dbReference type="InterPro" id="IPR036291">
    <property type="entry name" value="NAD(P)-bd_dom_sf"/>
</dbReference>
<dbReference type="Proteomes" id="UP001500571">
    <property type="component" value="Unassembled WGS sequence"/>
</dbReference>